<protein>
    <submittedName>
        <fullName evidence="4">G-patch domain protein</fullName>
    </submittedName>
</protein>
<dbReference type="VEuPathDB" id="FungiDB:ASPFODRAFT_97936"/>
<feature type="domain" description="G-patch" evidence="2">
    <location>
        <begin position="174"/>
        <end position="223"/>
    </location>
</feature>
<reference evidence="4 5" key="1">
    <citation type="journal article" date="2016" name="DNA Res.">
        <title>Genome sequence of Aspergillus luchuensis NBRC 4314.</title>
        <authorList>
            <person name="Yamada O."/>
            <person name="Machida M."/>
            <person name="Hosoyama A."/>
            <person name="Goto M."/>
            <person name="Takahashi T."/>
            <person name="Futagami T."/>
            <person name="Yamagata Y."/>
            <person name="Takeuchi M."/>
            <person name="Kobayashi T."/>
            <person name="Koike H."/>
            <person name="Abe K."/>
            <person name="Asai K."/>
            <person name="Arita M."/>
            <person name="Fujita N."/>
            <person name="Fukuda K."/>
            <person name="Higa K."/>
            <person name="Horikawa H."/>
            <person name="Ishikawa T."/>
            <person name="Jinno K."/>
            <person name="Kato Y."/>
            <person name="Kirimura K."/>
            <person name="Mizutani O."/>
            <person name="Nakasone K."/>
            <person name="Sano M."/>
            <person name="Shiraishi Y."/>
            <person name="Tsukahara M."/>
            <person name="Gomi K."/>
        </authorList>
    </citation>
    <scope>NUCLEOTIDE SEQUENCE [LARGE SCALE GENOMIC DNA]</scope>
    <source>
        <strain evidence="4 5">RIB 2604</strain>
    </source>
</reference>
<reference evidence="3" key="4">
    <citation type="submission" date="2021-02" db="EMBL/GenBank/DDBJ databases">
        <title>Aspergillus luchuensis mut. kawachii IFO 4304 genome sequence.</title>
        <authorList>
            <person name="Mori K."/>
            <person name="Kadooka C."/>
            <person name="Goto M."/>
            <person name="Futagami T."/>
        </authorList>
    </citation>
    <scope>NUCLEOTIDE SEQUENCE</scope>
    <source>
        <strain evidence="3">IFO 4308</strain>
    </source>
</reference>
<feature type="compositionally biased region" description="Low complexity" evidence="1">
    <location>
        <begin position="50"/>
        <end position="71"/>
    </location>
</feature>
<dbReference type="InterPro" id="IPR039146">
    <property type="entry name" value="GPANK1"/>
</dbReference>
<dbReference type="PANTHER" id="PTHR20923:SF1">
    <property type="entry name" value="G PATCH DOMAIN AND ANKYRIN REPEAT-CONTAINING PROTEIN 1"/>
    <property type="match status" value="1"/>
</dbReference>
<feature type="compositionally biased region" description="Acidic residues" evidence="1">
    <location>
        <begin position="111"/>
        <end position="120"/>
    </location>
</feature>
<feature type="compositionally biased region" description="Polar residues" evidence="1">
    <location>
        <begin position="128"/>
        <end position="137"/>
    </location>
</feature>
<dbReference type="RefSeq" id="XP_041543139.1">
    <property type="nucleotide sequence ID" value="XM_041689456.1"/>
</dbReference>
<feature type="compositionally biased region" description="Basic residues" evidence="1">
    <location>
        <begin position="235"/>
        <end position="245"/>
    </location>
</feature>
<dbReference type="InterPro" id="IPR000467">
    <property type="entry name" value="G_patch_dom"/>
</dbReference>
<dbReference type="PROSITE" id="PS50174">
    <property type="entry name" value="G_PATCH"/>
    <property type="match status" value="1"/>
</dbReference>
<dbReference type="Proteomes" id="UP000075230">
    <property type="component" value="Unassembled WGS sequence"/>
</dbReference>
<accession>A0A146EZD2</accession>
<evidence type="ECO:0000256" key="1">
    <source>
        <dbReference type="SAM" id="MobiDB-lite"/>
    </source>
</evidence>
<dbReference type="AlphaFoldDB" id="A0A146EZD2"/>
<feature type="region of interest" description="Disordered" evidence="1">
    <location>
        <begin position="1"/>
        <end position="21"/>
    </location>
</feature>
<keyword evidence="6" id="KW-1185">Reference proteome</keyword>
<evidence type="ECO:0000313" key="6">
    <source>
        <dbReference type="Proteomes" id="UP000661280"/>
    </source>
</evidence>
<dbReference type="KEGG" id="aluc:AKAW2_41059A"/>
<name>A0A146EZD2_ASPKA</name>
<dbReference type="OrthoDB" id="20282at2759"/>
<dbReference type="GO" id="GO:0003676">
    <property type="term" value="F:nucleic acid binding"/>
    <property type="evidence" value="ECO:0007669"/>
    <property type="project" value="InterPro"/>
</dbReference>
<feature type="region of interest" description="Disordered" evidence="1">
    <location>
        <begin position="224"/>
        <end position="247"/>
    </location>
</feature>
<feature type="compositionally biased region" description="Basic and acidic residues" evidence="1">
    <location>
        <begin position="224"/>
        <end position="234"/>
    </location>
</feature>
<reference evidence="3" key="3">
    <citation type="submission" date="2021-01" db="EMBL/GenBank/DDBJ databases">
        <authorList>
            <consortium name="Aspergillus luchuensis mut. kawachii IFO 4304 genome sequencing consortium"/>
            <person name="Kazuki M."/>
            <person name="Futagami T."/>
        </authorList>
    </citation>
    <scope>NUCLEOTIDE SEQUENCE</scope>
    <source>
        <strain evidence="3">IFO 4308</strain>
    </source>
</reference>
<dbReference type="Proteomes" id="UP000661280">
    <property type="component" value="Chromosome 4"/>
</dbReference>
<feature type="region of interest" description="Disordered" evidence="1">
    <location>
        <begin position="128"/>
        <end position="147"/>
    </location>
</feature>
<evidence type="ECO:0000313" key="3">
    <source>
        <dbReference type="EMBL" id="BCR99376.1"/>
    </source>
</evidence>
<dbReference type="EMBL" id="AP024428">
    <property type="protein sequence ID" value="BCR99376.1"/>
    <property type="molecule type" value="Genomic_DNA"/>
</dbReference>
<sequence length="281" mass="31374">MPPNNNRELDNEDEDEYFLPLQDQRVFGAGIRRKRVPFVRSSEQHQQHLSTTTTTRVSSSSEPATPSSTSTGQSIANKYLSIVLSKSQSNPATPEPEPSSSSRRPHSEQKEEVEEEEDVEICPVCNLPYTTTPTHDTSGGIGGEGEGRRRHIHEATLPHQLSLPHSHPPSHLDRTRPGLRYLAAYGWDPDSRVGLGPQGREGIREPVKGKVKEDTVGLGAVVPEVKDKSGDKGGRGRVQKKKKVLNAKEVRKGQLEERKKGERLRELFFQDEDVLRYLHGK</sequence>
<evidence type="ECO:0000313" key="4">
    <source>
        <dbReference type="EMBL" id="GAT19375.1"/>
    </source>
</evidence>
<dbReference type="PANTHER" id="PTHR20923">
    <property type="entry name" value="BAT4 PROTEIN-RELATED"/>
    <property type="match status" value="1"/>
</dbReference>
<reference evidence="5" key="2">
    <citation type="submission" date="2016-02" db="EMBL/GenBank/DDBJ databases">
        <title>Genome sequencing of Aspergillus luchuensis NBRC 4314.</title>
        <authorList>
            <person name="Yamada O."/>
        </authorList>
    </citation>
    <scope>NUCLEOTIDE SEQUENCE [LARGE SCALE GENOMIC DNA]</scope>
    <source>
        <strain evidence="5">RIB 2604</strain>
    </source>
</reference>
<gene>
    <name evidence="3" type="ORF">AKAW2_41059A</name>
    <name evidence="4" type="ORF">RIB2604_00403140</name>
</gene>
<dbReference type="Pfam" id="PF01585">
    <property type="entry name" value="G-patch"/>
    <property type="match status" value="1"/>
</dbReference>
<dbReference type="EMBL" id="BCWF01000004">
    <property type="protein sequence ID" value="GAT19375.1"/>
    <property type="molecule type" value="Genomic_DNA"/>
</dbReference>
<proteinExistence type="predicted"/>
<evidence type="ECO:0000259" key="2">
    <source>
        <dbReference type="PROSITE" id="PS50174"/>
    </source>
</evidence>
<feature type="region of interest" description="Disordered" evidence="1">
    <location>
        <begin position="37"/>
        <end position="123"/>
    </location>
</feature>
<dbReference type="GeneID" id="64960698"/>
<evidence type="ECO:0000313" key="5">
    <source>
        <dbReference type="Proteomes" id="UP000075230"/>
    </source>
</evidence>
<organism evidence="4 5">
    <name type="scientific">Aspergillus kawachii</name>
    <name type="common">White koji mold</name>
    <name type="synonym">Aspergillus awamori var. kawachi</name>
    <dbReference type="NCBI Taxonomy" id="1069201"/>
    <lineage>
        <taxon>Eukaryota</taxon>
        <taxon>Fungi</taxon>
        <taxon>Dikarya</taxon>
        <taxon>Ascomycota</taxon>
        <taxon>Pezizomycotina</taxon>
        <taxon>Eurotiomycetes</taxon>
        <taxon>Eurotiomycetidae</taxon>
        <taxon>Eurotiales</taxon>
        <taxon>Aspergillaceae</taxon>
        <taxon>Aspergillus</taxon>
        <taxon>Aspergillus subgen. Circumdati</taxon>
    </lineage>
</organism>